<name>A0A9N9HWS9_FUNMO</name>
<feature type="non-terminal residue" evidence="1">
    <location>
        <position position="1"/>
    </location>
</feature>
<evidence type="ECO:0000313" key="2">
    <source>
        <dbReference type="Proteomes" id="UP000789375"/>
    </source>
</evidence>
<keyword evidence="2" id="KW-1185">Reference proteome</keyword>
<dbReference type="Proteomes" id="UP000789375">
    <property type="component" value="Unassembled WGS sequence"/>
</dbReference>
<reference evidence="1" key="1">
    <citation type="submission" date="2021-06" db="EMBL/GenBank/DDBJ databases">
        <authorList>
            <person name="Kallberg Y."/>
            <person name="Tangrot J."/>
            <person name="Rosling A."/>
        </authorList>
    </citation>
    <scope>NUCLEOTIDE SEQUENCE</scope>
    <source>
        <strain evidence="1">87-6 pot B 2015</strain>
    </source>
</reference>
<gene>
    <name evidence="1" type="ORF">FMOSSE_LOCUS14237</name>
</gene>
<organism evidence="1 2">
    <name type="scientific">Funneliformis mosseae</name>
    <name type="common">Endomycorrhizal fungus</name>
    <name type="synonym">Glomus mosseae</name>
    <dbReference type="NCBI Taxonomy" id="27381"/>
    <lineage>
        <taxon>Eukaryota</taxon>
        <taxon>Fungi</taxon>
        <taxon>Fungi incertae sedis</taxon>
        <taxon>Mucoromycota</taxon>
        <taxon>Glomeromycotina</taxon>
        <taxon>Glomeromycetes</taxon>
        <taxon>Glomerales</taxon>
        <taxon>Glomeraceae</taxon>
        <taxon>Funneliformis</taxon>
    </lineage>
</organism>
<sequence length="64" mass="7719">LKILYDLEGVLSKYHKDTTIEILIVPFRNEFTSKTIRRARILKYNIILTDVRDLYFDLVQFVKE</sequence>
<dbReference type="EMBL" id="CAJVPP010010289">
    <property type="protein sequence ID" value="CAG8709555.1"/>
    <property type="molecule type" value="Genomic_DNA"/>
</dbReference>
<proteinExistence type="predicted"/>
<evidence type="ECO:0000313" key="1">
    <source>
        <dbReference type="EMBL" id="CAG8709555.1"/>
    </source>
</evidence>
<comment type="caution">
    <text evidence="1">The sequence shown here is derived from an EMBL/GenBank/DDBJ whole genome shotgun (WGS) entry which is preliminary data.</text>
</comment>
<accession>A0A9N9HWS9</accession>
<protein>
    <submittedName>
        <fullName evidence="1">2423_t:CDS:1</fullName>
    </submittedName>
</protein>
<dbReference type="AlphaFoldDB" id="A0A9N9HWS9"/>